<organism evidence="1 2">
    <name type="scientific">Botryobasidium botryosum (strain FD-172 SS1)</name>
    <dbReference type="NCBI Taxonomy" id="930990"/>
    <lineage>
        <taxon>Eukaryota</taxon>
        <taxon>Fungi</taxon>
        <taxon>Dikarya</taxon>
        <taxon>Basidiomycota</taxon>
        <taxon>Agaricomycotina</taxon>
        <taxon>Agaricomycetes</taxon>
        <taxon>Cantharellales</taxon>
        <taxon>Botryobasidiaceae</taxon>
        <taxon>Botryobasidium</taxon>
    </lineage>
</organism>
<feature type="non-terminal residue" evidence="1">
    <location>
        <position position="1"/>
    </location>
</feature>
<evidence type="ECO:0000313" key="1">
    <source>
        <dbReference type="EMBL" id="KDQ11235.1"/>
    </source>
</evidence>
<evidence type="ECO:0000313" key="2">
    <source>
        <dbReference type="Proteomes" id="UP000027195"/>
    </source>
</evidence>
<accession>A0A067M955</accession>
<name>A0A067M955_BOTB1</name>
<proteinExistence type="predicted"/>
<keyword evidence="2" id="KW-1185">Reference proteome</keyword>
<dbReference type="OrthoDB" id="5424209at2759"/>
<gene>
    <name evidence="1" type="ORF">BOTBODRAFT_87441</name>
</gene>
<dbReference type="InterPro" id="IPR009003">
    <property type="entry name" value="Peptidase_S1_PA"/>
</dbReference>
<dbReference type="EMBL" id="KL198060">
    <property type="protein sequence ID" value="KDQ11235.1"/>
    <property type="molecule type" value="Genomic_DNA"/>
</dbReference>
<protein>
    <recommendedName>
        <fullName evidence="3">Peptidase S1 domain-containing protein</fullName>
    </recommendedName>
</protein>
<dbReference type="SUPFAM" id="SSF50494">
    <property type="entry name" value="Trypsin-like serine proteases"/>
    <property type="match status" value="2"/>
</dbReference>
<dbReference type="HOGENOM" id="CLU_024804_0_0_1"/>
<dbReference type="STRING" id="930990.A0A067M955"/>
<evidence type="ECO:0008006" key="3">
    <source>
        <dbReference type="Google" id="ProtNLM"/>
    </source>
</evidence>
<dbReference type="Proteomes" id="UP000027195">
    <property type="component" value="Unassembled WGS sequence"/>
</dbReference>
<dbReference type="InParanoid" id="A0A067M955"/>
<reference evidence="2" key="1">
    <citation type="journal article" date="2014" name="Proc. Natl. Acad. Sci. U.S.A.">
        <title>Extensive sampling of basidiomycete genomes demonstrates inadequacy of the white-rot/brown-rot paradigm for wood decay fungi.</title>
        <authorList>
            <person name="Riley R."/>
            <person name="Salamov A.A."/>
            <person name="Brown D.W."/>
            <person name="Nagy L.G."/>
            <person name="Floudas D."/>
            <person name="Held B.W."/>
            <person name="Levasseur A."/>
            <person name="Lombard V."/>
            <person name="Morin E."/>
            <person name="Otillar R."/>
            <person name="Lindquist E.A."/>
            <person name="Sun H."/>
            <person name="LaButti K.M."/>
            <person name="Schmutz J."/>
            <person name="Jabbour D."/>
            <person name="Luo H."/>
            <person name="Baker S.E."/>
            <person name="Pisabarro A.G."/>
            <person name="Walton J.D."/>
            <person name="Blanchette R.A."/>
            <person name="Henrissat B."/>
            <person name="Martin F."/>
            <person name="Cullen D."/>
            <person name="Hibbett D.S."/>
            <person name="Grigoriev I.V."/>
        </authorList>
    </citation>
    <scope>NUCLEOTIDE SEQUENCE [LARGE SCALE GENOMIC DNA]</scope>
    <source>
        <strain evidence="2">FD-172 SS1</strain>
    </source>
</reference>
<dbReference type="AlphaFoldDB" id="A0A067M955"/>
<feature type="non-terminal residue" evidence="1">
    <location>
        <position position="524"/>
    </location>
</feature>
<sequence>PQSSSFMLPSPPSEVEAMFYYAGLPSDPVLVARTSITPWEVPTGAYWKRKWLHPVGKHALQGVWEGNLAPKLHALLDRMGVKWTSTDVVRIANAEESSAPVILWIGVAPASLFGSEGVAVAFKCRDLLAEYDIADVDVEIRESMVVRSDGPKLITPADIISDSTAEAREPLTTMLGLPICAQSTPWAEGTGGFFVLEGGDTQKVLLVTARHVVLTPQEYQNTHFKHENDGQPRYTVTLFGDAAFKTYLESIKTEIRNTTITASYQERRIKGIAGKDDPRADRVRWDAQRELAKVREATEQLNALYNDVATRWITPESRLLGHVILSPPVSVVADSSSEGYTEDWAVIEIDANKVDESNFFGNAIDLGTRISIGEFMRIMCPGSRDNCPFEYPLDRLLKLGGTIPDDEMRCPTAPDHNGNMCLMVLKRGNATGLTIGCANSIFSYARRYHEDGTTSTSKEWAILPFDSKSGNPFSAKGDSGSVVVDGLGRMGGLLTGGAGTSSSTDLTYATPINFLLRRMQESGL</sequence>